<reference evidence="1" key="1">
    <citation type="submission" date="2021-05" db="EMBL/GenBank/DDBJ databases">
        <authorList>
            <person name="Alioto T."/>
            <person name="Alioto T."/>
            <person name="Gomez Garrido J."/>
        </authorList>
    </citation>
    <scope>NUCLEOTIDE SEQUENCE</scope>
</reference>
<accession>A0A8D8T3E7</accession>
<evidence type="ECO:0000313" key="1">
    <source>
        <dbReference type="EMBL" id="CAG6680769.1"/>
    </source>
</evidence>
<dbReference type="EMBL" id="HBUF01253247">
    <property type="protein sequence ID" value="CAG6680769.1"/>
    <property type="molecule type" value="Transcribed_RNA"/>
</dbReference>
<name>A0A8D8T3E7_9HEMI</name>
<protein>
    <submittedName>
        <fullName evidence="1">Uncharacterized protein</fullName>
    </submittedName>
</protein>
<proteinExistence type="predicted"/>
<sequence>MCVPLSCVEGFCINCDYDEGRRDSCWKPLGCCHWFHSPTHLNQPLQYLRHPSLLLLHHHCLSSFSYLLSYSHHLVSSSHKVFQCFPYHPHPNVSTSPCVFYC</sequence>
<dbReference type="AlphaFoldDB" id="A0A8D8T3E7"/>
<organism evidence="1">
    <name type="scientific">Cacopsylla melanoneura</name>
    <dbReference type="NCBI Taxonomy" id="428564"/>
    <lineage>
        <taxon>Eukaryota</taxon>
        <taxon>Metazoa</taxon>
        <taxon>Ecdysozoa</taxon>
        <taxon>Arthropoda</taxon>
        <taxon>Hexapoda</taxon>
        <taxon>Insecta</taxon>
        <taxon>Pterygota</taxon>
        <taxon>Neoptera</taxon>
        <taxon>Paraneoptera</taxon>
        <taxon>Hemiptera</taxon>
        <taxon>Sternorrhyncha</taxon>
        <taxon>Psylloidea</taxon>
        <taxon>Psyllidae</taxon>
        <taxon>Psyllinae</taxon>
        <taxon>Cacopsylla</taxon>
    </lineage>
</organism>